<dbReference type="Proteomes" id="UP000046067">
    <property type="component" value="Unassembled WGS sequence"/>
</dbReference>
<sequence length="93" mass="9948">MALPVVSVILIDEISGVFNSALIADFTVSKSKSHSGLGKLTCNRVKVLLTVRLRSLVKVLSAFLYSNTVNASKTAHTANTICTIEATLILLNM</sequence>
<protein>
    <submittedName>
        <fullName evidence="1">Uncharacterized protein</fullName>
    </submittedName>
</protein>
<evidence type="ECO:0000313" key="2">
    <source>
        <dbReference type="Proteomes" id="UP000046067"/>
    </source>
</evidence>
<gene>
    <name evidence="1" type="ORF">ERS013201_02566</name>
</gene>
<dbReference type="EMBL" id="CWQJ01000017">
    <property type="protein sequence ID" value="CSC41659.1"/>
    <property type="molecule type" value="Genomic_DNA"/>
</dbReference>
<reference evidence="1 2" key="1">
    <citation type="submission" date="2015-07" db="EMBL/GenBank/DDBJ databases">
        <authorList>
            <consortium name="Pathogen Informatics"/>
        </authorList>
    </citation>
    <scope>NUCLEOTIDE SEQUENCE [LARGE SCALE GENOMIC DNA]</scope>
    <source>
        <strain evidence="1 2">A325</strain>
    </source>
</reference>
<accession>A0A655YN56</accession>
<organism evidence="1 2">
    <name type="scientific">Vibrio cholerae</name>
    <dbReference type="NCBI Taxonomy" id="666"/>
    <lineage>
        <taxon>Bacteria</taxon>
        <taxon>Pseudomonadati</taxon>
        <taxon>Pseudomonadota</taxon>
        <taxon>Gammaproteobacteria</taxon>
        <taxon>Vibrionales</taxon>
        <taxon>Vibrionaceae</taxon>
        <taxon>Vibrio</taxon>
    </lineage>
</organism>
<evidence type="ECO:0000313" key="1">
    <source>
        <dbReference type="EMBL" id="CSC41659.1"/>
    </source>
</evidence>
<name>A0A655YN56_VIBCL</name>
<dbReference type="AlphaFoldDB" id="A0A655YN56"/>
<proteinExistence type="predicted"/>